<organism evidence="1 2">
    <name type="scientific">Eumeta variegata</name>
    <name type="common">Bagworm moth</name>
    <name type="synonym">Eumeta japonica</name>
    <dbReference type="NCBI Taxonomy" id="151549"/>
    <lineage>
        <taxon>Eukaryota</taxon>
        <taxon>Metazoa</taxon>
        <taxon>Ecdysozoa</taxon>
        <taxon>Arthropoda</taxon>
        <taxon>Hexapoda</taxon>
        <taxon>Insecta</taxon>
        <taxon>Pterygota</taxon>
        <taxon>Neoptera</taxon>
        <taxon>Endopterygota</taxon>
        <taxon>Lepidoptera</taxon>
        <taxon>Glossata</taxon>
        <taxon>Ditrysia</taxon>
        <taxon>Tineoidea</taxon>
        <taxon>Psychidae</taxon>
        <taxon>Oiketicinae</taxon>
        <taxon>Eumeta</taxon>
    </lineage>
</organism>
<keyword evidence="2" id="KW-1185">Reference proteome</keyword>
<reference evidence="1 2" key="1">
    <citation type="journal article" date="2019" name="Commun. Biol.">
        <title>The bagworm genome reveals a unique fibroin gene that provides high tensile strength.</title>
        <authorList>
            <person name="Kono N."/>
            <person name="Nakamura H."/>
            <person name="Ohtoshi R."/>
            <person name="Tomita M."/>
            <person name="Numata K."/>
            <person name="Arakawa K."/>
        </authorList>
    </citation>
    <scope>NUCLEOTIDE SEQUENCE [LARGE SCALE GENOMIC DNA]</scope>
</reference>
<dbReference type="Proteomes" id="UP000299102">
    <property type="component" value="Unassembled WGS sequence"/>
</dbReference>
<dbReference type="EMBL" id="BGZK01000001">
    <property type="protein sequence ID" value="GBO98355.1"/>
    <property type="molecule type" value="Genomic_DNA"/>
</dbReference>
<name>A0A4C1S8T8_EUMVA</name>
<comment type="caution">
    <text evidence="1">The sequence shown here is derived from an EMBL/GenBank/DDBJ whole genome shotgun (WGS) entry which is preliminary data.</text>
</comment>
<proteinExistence type="predicted"/>
<evidence type="ECO:0000313" key="1">
    <source>
        <dbReference type="EMBL" id="GBO98355.1"/>
    </source>
</evidence>
<evidence type="ECO:0000313" key="2">
    <source>
        <dbReference type="Proteomes" id="UP000299102"/>
    </source>
</evidence>
<protein>
    <submittedName>
        <fullName evidence="1">Uncharacterized protein</fullName>
    </submittedName>
</protein>
<accession>A0A4C1S8T8</accession>
<gene>
    <name evidence="1" type="ORF">EVAR_28_1</name>
</gene>
<dbReference type="AlphaFoldDB" id="A0A4C1S8T8"/>
<sequence length="109" mass="11699">MDIAAAPPCATARSRRQPPTAVVAVVQSGFRASRRPAKGFNLCRSQLVPSCVEVPALEAPTVQSRVAGNSTPTDHVIRCRQSIYATVNVISSVRRFFSLCESNTPRVCG</sequence>